<proteinExistence type="predicted"/>
<comment type="caution">
    <text evidence="1">The sequence shown here is derived from an EMBL/GenBank/DDBJ whole genome shotgun (WGS) entry which is preliminary data.</text>
</comment>
<organism evidence="1 2">
    <name type="scientific">Scutellospora calospora</name>
    <dbReference type="NCBI Taxonomy" id="85575"/>
    <lineage>
        <taxon>Eukaryota</taxon>
        <taxon>Fungi</taxon>
        <taxon>Fungi incertae sedis</taxon>
        <taxon>Mucoromycota</taxon>
        <taxon>Glomeromycotina</taxon>
        <taxon>Glomeromycetes</taxon>
        <taxon>Diversisporales</taxon>
        <taxon>Gigasporaceae</taxon>
        <taxon>Scutellospora</taxon>
    </lineage>
</organism>
<sequence length="151" mass="17951">QLKTVIRFMISAKARNLAERQEYRTLYPDILECRFTQKWMNRFMSHYRLVNHQRTTTAQKLSEEYNELQQNFLAYILYRHERTSFTITLVCLADRSNLYSLLVLDTFTAHRTDPVKCHFCERNTDIAVIPSVLTSRLQPLDVSLNKAFKAR</sequence>
<evidence type="ECO:0000313" key="1">
    <source>
        <dbReference type="EMBL" id="CAG8640541.1"/>
    </source>
</evidence>
<gene>
    <name evidence="1" type="ORF">SCALOS_LOCUS8311</name>
</gene>
<evidence type="ECO:0000313" key="2">
    <source>
        <dbReference type="Proteomes" id="UP000789860"/>
    </source>
</evidence>
<reference evidence="1" key="1">
    <citation type="submission" date="2021-06" db="EMBL/GenBank/DDBJ databases">
        <authorList>
            <person name="Kallberg Y."/>
            <person name="Tangrot J."/>
            <person name="Rosling A."/>
        </authorList>
    </citation>
    <scope>NUCLEOTIDE SEQUENCE</scope>
    <source>
        <strain evidence="1">AU212A</strain>
    </source>
</reference>
<keyword evidence="2" id="KW-1185">Reference proteome</keyword>
<feature type="non-terminal residue" evidence="1">
    <location>
        <position position="151"/>
    </location>
</feature>
<dbReference type="EMBL" id="CAJVPM010021520">
    <property type="protein sequence ID" value="CAG8640541.1"/>
    <property type="molecule type" value="Genomic_DNA"/>
</dbReference>
<feature type="non-terminal residue" evidence="1">
    <location>
        <position position="1"/>
    </location>
</feature>
<accession>A0ACA9N9F7</accession>
<dbReference type="Proteomes" id="UP000789860">
    <property type="component" value="Unassembled WGS sequence"/>
</dbReference>
<protein>
    <submittedName>
        <fullName evidence="1">601_t:CDS:1</fullName>
    </submittedName>
</protein>
<name>A0ACA9N9F7_9GLOM</name>